<dbReference type="Proteomes" id="UP000681967">
    <property type="component" value="Unassembled WGS sequence"/>
</dbReference>
<organism evidence="1 2">
    <name type="scientific">Rotaria magnacalcarata</name>
    <dbReference type="NCBI Taxonomy" id="392030"/>
    <lineage>
        <taxon>Eukaryota</taxon>
        <taxon>Metazoa</taxon>
        <taxon>Spiralia</taxon>
        <taxon>Gnathifera</taxon>
        <taxon>Rotifera</taxon>
        <taxon>Eurotatoria</taxon>
        <taxon>Bdelloidea</taxon>
        <taxon>Philodinida</taxon>
        <taxon>Philodinidae</taxon>
        <taxon>Rotaria</taxon>
    </lineage>
</organism>
<sequence>MIDQVLTILSANENYQSIVKIKANQIINAMKFNEDYQNIRLLEKHLLLFNHSRYLISSNDLCSIIDRLINSSTHSSISYSALDTRYMIAMIILNSVSSYNKYLIYLQQTWKSIAREIHENDNLKQVVISYAKHWGDVFQSNSTINDINSLVKCLNDQYELISKVIQAIDQNQFQQWIENSIQNIKIPLEDQADDIDNCQQAFQLLQTLTHCSLNKEQNVYLMTILNSFLASEKSLVKSEDYYF</sequence>
<comment type="caution">
    <text evidence="1">The sequence shown here is derived from an EMBL/GenBank/DDBJ whole genome shotgun (WGS) entry which is preliminary data.</text>
</comment>
<evidence type="ECO:0000313" key="1">
    <source>
        <dbReference type="EMBL" id="CAF5096385.1"/>
    </source>
</evidence>
<accession>A0A8S3F387</accession>
<protein>
    <submittedName>
        <fullName evidence="1">Uncharacterized protein</fullName>
    </submittedName>
</protein>
<gene>
    <name evidence="1" type="ORF">BYL167_LOCUS63813</name>
</gene>
<evidence type="ECO:0000313" key="2">
    <source>
        <dbReference type="Proteomes" id="UP000681967"/>
    </source>
</evidence>
<dbReference type="EMBL" id="CAJOBH010237422">
    <property type="protein sequence ID" value="CAF5096385.1"/>
    <property type="molecule type" value="Genomic_DNA"/>
</dbReference>
<proteinExistence type="predicted"/>
<name>A0A8S3F387_9BILA</name>
<dbReference type="AlphaFoldDB" id="A0A8S3F387"/>
<reference evidence="1" key="1">
    <citation type="submission" date="2021-02" db="EMBL/GenBank/DDBJ databases">
        <authorList>
            <person name="Nowell W R."/>
        </authorList>
    </citation>
    <scope>NUCLEOTIDE SEQUENCE</scope>
</reference>